<accession>A0A7S4C774</accession>
<dbReference type="EMBL" id="HBJA01000380">
    <property type="protein sequence ID" value="CAE0788972.1"/>
    <property type="molecule type" value="Transcribed_RNA"/>
</dbReference>
<dbReference type="AlphaFoldDB" id="A0A7S4C774"/>
<name>A0A7S4C774_9EUGL</name>
<reference evidence="1" key="1">
    <citation type="submission" date="2021-01" db="EMBL/GenBank/DDBJ databases">
        <authorList>
            <person name="Corre E."/>
            <person name="Pelletier E."/>
            <person name="Niang G."/>
            <person name="Scheremetjew M."/>
            <person name="Finn R."/>
            <person name="Kale V."/>
            <person name="Holt S."/>
            <person name="Cochrane G."/>
            <person name="Meng A."/>
            <person name="Brown T."/>
            <person name="Cohen L."/>
        </authorList>
    </citation>
    <scope>NUCLEOTIDE SEQUENCE</scope>
    <source>
        <strain evidence="1">CCMP1594</strain>
    </source>
</reference>
<proteinExistence type="predicted"/>
<gene>
    <name evidence="1" type="ORF">EGYM00163_LOCUS85</name>
</gene>
<protein>
    <submittedName>
        <fullName evidence="1">Uncharacterized protein</fullName>
    </submittedName>
</protein>
<sequence>MGKKGISLDHVHRGEAHEGDTDWTIVRPGLNYVGFCKNQSCPVKNHSVVCNRGHGSHLVNDDVTNDVPKCPKCSTAFALSEICLYQCRAKVVVHGHDSTTDRYEAKGSETIMLGSGGQPKGAKEVRRSGECLVEITTKAVGLDACVVC</sequence>
<organism evidence="1">
    <name type="scientific">Eutreptiella gymnastica</name>
    <dbReference type="NCBI Taxonomy" id="73025"/>
    <lineage>
        <taxon>Eukaryota</taxon>
        <taxon>Discoba</taxon>
        <taxon>Euglenozoa</taxon>
        <taxon>Euglenida</taxon>
        <taxon>Spirocuta</taxon>
        <taxon>Euglenophyceae</taxon>
        <taxon>Eutreptiales</taxon>
        <taxon>Eutreptiaceae</taxon>
        <taxon>Eutreptiella</taxon>
    </lineage>
</organism>
<evidence type="ECO:0000313" key="1">
    <source>
        <dbReference type="EMBL" id="CAE0788972.1"/>
    </source>
</evidence>